<dbReference type="RefSeq" id="WP_239367927.1">
    <property type="nucleotide sequence ID" value="NZ_JAKREW010000020.1"/>
</dbReference>
<name>A0ABS9QI61_9HYPH</name>
<reference evidence="1 2" key="1">
    <citation type="submission" date="2022-02" db="EMBL/GenBank/DDBJ databases">
        <title>Draft genome sequence of Mezorhizobium retamae strain IRAMC:0171 isolated from Retama raetam nodules.</title>
        <authorList>
            <person name="Bengaied R."/>
            <person name="Sbissi I."/>
            <person name="Huber K."/>
            <person name="Ghodbane F."/>
            <person name="Nouioui I."/>
            <person name="Tarhouni M."/>
            <person name="Gtari M."/>
        </authorList>
    </citation>
    <scope>NUCLEOTIDE SEQUENCE [LARGE SCALE GENOMIC DNA]</scope>
    <source>
        <strain evidence="1 2">IRAMC:0171</strain>
    </source>
</reference>
<proteinExistence type="predicted"/>
<protein>
    <submittedName>
        <fullName evidence="1">Uncharacterized protein</fullName>
    </submittedName>
</protein>
<evidence type="ECO:0000313" key="2">
    <source>
        <dbReference type="Proteomes" id="UP001201701"/>
    </source>
</evidence>
<dbReference type="Proteomes" id="UP001201701">
    <property type="component" value="Unassembled WGS sequence"/>
</dbReference>
<sequence>MSNNPHGQGERDYARGWLNNPYKDDYKRKQWQQGYDTAEARDVRAKEAANERWNGLWNVPERARDEYIRMEDDFCASTVLEFMLAMHPEEEL</sequence>
<dbReference type="EMBL" id="JAKREW010000020">
    <property type="protein sequence ID" value="MCG7507101.1"/>
    <property type="molecule type" value="Genomic_DNA"/>
</dbReference>
<comment type="caution">
    <text evidence="1">The sequence shown here is derived from an EMBL/GenBank/DDBJ whole genome shotgun (WGS) entry which is preliminary data.</text>
</comment>
<keyword evidence="2" id="KW-1185">Reference proteome</keyword>
<accession>A0ABS9QI61</accession>
<organism evidence="1 2">
    <name type="scientific">Mesorhizobium retamae</name>
    <dbReference type="NCBI Taxonomy" id="2912854"/>
    <lineage>
        <taxon>Bacteria</taxon>
        <taxon>Pseudomonadati</taxon>
        <taxon>Pseudomonadota</taxon>
        <taxon>Alphaproteobacteria</taxon>
        <taxon>Hyphomicrobiales</taxon>
        <taxon>Phyllobacteriaceae</taxon>
        <taxon>Mesorhizobium</taxon>
    </lineage>
</organism>
<gene>
    <name evidence="1" type="ORF">L4923_18895</name>
</gene>
<evidence type="ECO:0000313" key="1">
    <source>
        <dbReference type="EMBL" id="MCG7507101.1"/>
    </source>
</evidence>